<keyword evidence="2" id="KW-1133">Transmembrane helix</keyword>
<reference evidence="5" key="1">
    <citation type="submission" date="2016-10" db="EMBL/GenBank/DDBJ databases">
        <authorList>
            <person name="Varghese N."/>
            <person name="Submissions S."/>
        </authorList>
    </citation>
    <scope>NUCLEOTIDE SEQUENCE [LARGE SCALE GENOMIC DNA]</scope>
    <source>
        <strain evidence="5">DSM 43163</strain>
    </source>
</reference>
<dbReference type="Pfam" id="PF19516">
    <property type="entry name" value="DUF6049"/>
    <property type="match status" value="1"/>
</dbReference>
<protein>
    <submittedName>
        <fullName evidence="4">Uncharacterized protein</fullName>
    </submittedName>
</protein>
<proteinExistence type="predicted"/>
<dbReference type="EMBL" id="FNVO01000015">
    <property type="protein sequence ID" value="SEG83061.1"/>
    <property type="molecule type" value="Genomic_DNA"/>
</dbReference>
<feature type="region of interest" description="Disordered" evidence="1">
    <location>
        <begin position="714"/>
        <end position="738"/>
    </location>
</feature>
<feature type="chain" id="PRO_5009295746" evidence="3">
    <location>
        <begin position="30"/>
        <end position="738"/>
    </location>
</feature>
<keyword evidence="3" id="KW-0732">Signal</keyword>
<evidence type="ECO:0000313" key="5">
    <source>
        <dbReference type="Proteomes" id="UP000236723"/>
    </source>
</evidence>
<evidence type="ECO:0000256" key="2">
    <source>
        <dbReference type="SAM" id="Phobius"/>
    </source>
</evidence>
<dbReference type="RefSeq" id="WP_268817545.1">
    <property type="nucleotide sequence ID" value="NZ_FNVO01000015.1"/>
</dbReference>
<dbReference type="Proteomes" id="UP000236723">
    <property type="component" value="Unassembled WGS sequence"/>
</dbReference>
<keyword evidence="5" id="KW-1185">Reference proteome</keyword>
<evidence type="ECO:0000256" key="3">
    <source>
        <dbReference type="SAM" id="SignalP"/>
    </source>
</evidence>
<feature type="signal peptide" evidence="3">
    <location>
        <begin position="1"/>
        <end position="29"/>
    </location>
</feature>
<dbReference type="InterPro" id="IPR046112">
    <property type="entry name" value="DUF6049"/>
</dbReference>
<gene>
    <name evidence="4" type="ORF">SAMN04489712_115134</name>
</gene>
<evidence type="ECO:0000313" key="4">
    <source>
        <dbReference type="EMBL" id="SEG83061.1"/>
    </source>
</evidence>
<feature type="transmembrane region" description="Helical" evidence="2">
    <location>
        <begin position="681"/>
        <end position="703"/>
    </location>
</feature>
<dbReference type="AlphaFoldDB" id="A0A1H6DCL9"/>
<sequence>MDGYGLRVWRRAAVLAVLSCYVTATPAMASPQQVPAEAPGSPATEARAAVVSPAEPGRSTVQTPLSLAITNINRTVTAKTRLTLRGHVVNRSGQPLAGVRYRLRYSNQLIGNRGQLAQLSRTSVANLPAVTADQPLGNGTLPAAAGTQVPWKIEVPVKSLGFGNKFGAYPVGVEFYTQAGQPLAGQVTFLVWQPPGKRWFKPTSIGWVWPLTDRMHRTGDAAFLDDRLETDLAPQGRLGGLVTAAEKTPTPITWAVDPALLDDAEAMTKGYTVRPPGKNATKKPASATAKGWLDRLRRVSAGDPYFALPYADVDADALVRNKLSRHLQVGYGHMKVAADILGRQPTSKIAWPVPGVSENRTLSTMAELGSETFLMNSAVFQPANGTYTPSAPASVQTSAGPRAVVTYDPVLSDIVSADTRDPGARLLAEQRFLAETAMITAELPQVARTIVIAPDRRWNPDPGFAQNLLKWTDQAAWLDPAQIDQIARTRPQQPLTFTGYPDSYAAYELGRKYLGEVRKIANRATGFSAILVEPASHPYERAVLRLESGSWRGNSTLARRARSARDELSRQLTAEIDKVRLTSRDRSSIQLAGRTGRILITFNNGLDHSVRLNVRITSRLPAKLQIGKYESELRLGPHENGSIYFEVESYAQGTAFVDVELLTPQNKSYRKPHTLTIKTTGYGQVALLITGGALAVLFVGVGFRAMRARRRNKMEASGDGSPGGEPPWADDAGRPAAP</sequence>
<keyword evidence="2" id="KW-0812">Transmembrane</keyword>
<accession>A0A1H6DCL9</accession>
<evidence type="ECO:0000256" key="1">
    <source>
        <dbReference type="SAM" id="MobiDB-lite"/>
    </source>
</evidence>
<organism evidence="4 5">
    <name type="scientific">Thermomonospora echinospora</name>
    <dbReference type="NCBI Taxonomy" id="1992"/>
    <lineage>
        <taxon>Bacteria</taxon>
        <taxon>Bacillati</taxon>
        <taxon>Actinomycetota</taxon>
        <taxon>Actinomycetes</taxon>
        <taxon>Streptosporangiales</taxon>
        <taxon>Thermomonosporaceae</taxon>
        <taxon>Thermomonospora</taxon>
    </lineage>
</organism>
<keyword evidence="2" id="KW-0472">Membrane</keyword>
<name>A0A1H6DCL9_9ACTN</name>